<organism evidence="1">
    <name type="scientific">Siphoviridae sp. ctxMM9</name>
    <dbReference type="NCBI Taxonomy" id="2827973"/>
    <lineage>
        <taxon>Viruses</taxon>
        <taxon>Duplodnaviria</taxon>
        <taxon>Heunggongvirae</taxon>
        <taxon>Uroviricota</taxon>
        <taxon>Caudoviricetes</taxon>
    </lineage>
</organism>
<name>A0A8S5T6U6_9CAUD</name>
<evidence type="ECO:0000313" key="1">
    <source>
        <dbReference type="EMBL" id="DAF58824.1"/>
    </source>
</evidence>
<sequence length="40" mass="4815">MPWNFSLFPSLYRKKLIRSPNSACPKFFMPIESIKNNTFY</sequence>
<protein>
    <submittedName>
        <fullName evidence="1">Uncharacterized protein</fullName>
    </submittedName>
</protein>
<accession>A0A8S5T6U6</accession>
<proteinExistence type="predicted"/>
<dbReference type="EMBL" id="BK032759">
    <property type="protein sequence ID" value="DAF58824.1"/>
    <property type="molecule type" value="Genomic_DNA"/>
</dbReference>
<reference evidence="1" key="1">
    <citation type="journal article" date="2021" name="Proc. Natl. Acad. Sci. U.S.A.">
        <title>A Catalog of Tens of Thousands of Viruses from Human Metagenomes Reveals Hidden Associations with Chronic Diseases.</title>
        <authorList>
            <person name="Tisza M.J."/>
            <person name="Buck C.B."/>
        </authorList>
    </citation>
    <scope>NUCLEOTIDE SEQUENCE</scope>
    <source>
        <strain evidence="1">CtxMM9</strain>
    </source>
</reference>